<comment type="caution">
    <text evidence="1">The sequence shown here is derived from an EMBL/GenBank/DDBJ whole genome shotgun (WGS) entry which is preliminary data.</text>
</comment>
<dbReference type="Proteomes" id="UP000887159">
    <property type="component" value="Unassembled WGS sequence"/>
</dbReference>
<dbReference type="PANTHER" id="PTHR22955">
    <property type="entry name" value="RETROTRANSPOSON"/>
    <property type="match status" value="1"/>
</dbReference>
<keyword evidence="2" id="KW-1185">Reference proteome</keyword>
<dbReference type="AlphaFoldDB" id="A0A8X6RGR2"/>
<evidence type="ECO:0000313" key="1">
    <source>
        <dbReference type="EMBL" id="GFX91944.1"/>
    </source>
</evidence>
<sequence length="108" mass="12285">MELHKWGSSHPELASNGIGYYEFKNPIETKTLGVSWKSQDGSFIFKIAVELKDSYTKRCVLSTIARLFLSHPLGLLGQVVARAKIFMQNLWSLKIDWIDELPSETAKE</sequence>
<gene>
    <name evidence="1" type="primary">X975_01402</name>
    <name evidence="1" type="ORF">TNCV_3577741</name>
</gene>
<dbReference type="PANTHER" id="PTHR22955:SF77">
    <property type="entry name" value="ASPARTIC PUTATIVE DOMAIN-CONTAINING PROTEIN-RELATED"/>
    <property type="match status" value="1"/>
</dbReference>
<organism evidence="1 2">
    <name type="scientific">Trichonephila clavipes</name>
    <name type="common">Golden silk orbweaver</name>
    <name type="synonym">Nephila clavipes</name>
    <dbReference type="NCBI Taxonomy" id="2585209"/>
    <lineage>
        <taxon>Eukaryota</taxon>
        <taxon>Metazoa</taxon>
        <taxon>Ecdysozoa</taxon>
        <taxon>Arthropoda</taxon>
        <taxon>Chelicerata</taxon>
        <taxon>Arachnida</taxon>
        <taxon>Araneae</taxon>
        <taxon>Araneomorphae</taxon>
        <taxon>Entelegynae</taxon>
        <taxon>Araneoidea</taxon>
        <taxon>Nephilidae</taxon>
        <taxon>Trichonephila</taxon>
    </lineage>
</organism>
<protein>
    <submittedName>
        <fullName evidence="1">Uncharacterized protein</fullName>
    </submittedName>
</protein>
<proteinExistence type="predicted"/>
<name>A0A8X6RGR2_TRICX</name>
<dbReference type="Pfam" id="PF05380">
    <property type="entry name" value="Peptidase_A17"/>
    <property type="match status" value="1"/>
</dbReference>
<reference evidence="1" key="1">
    <citation type="submission" date="2020-08" db="EMBL/GenBank/DDBJ databases">
        <title>Multicomponent nature underlies the extraordinary mechanical properties of spider dragline silk.</title>
        <authorList>
            <person name="Kono N."/>
            <person name="Nakamura H."/>
            <person name="Mori M."/>
            <person name="Yoshida Y."/>
            <person name="Ohtoshi R."/>
            <person name="Malay A.D."/>
            <person name="Moran D.A.P."/>
            <person name="Tomita M."/>
            <person name="Numata K."/>
            <person name="Arakawa K."/>
        </authorList>
    </citation>
    <scope>NUCLEOTIDE SEQUENCE</scope>
</reference>
<evidence type="ECO:0000313" key="2">
    <source>
        <dbReference type="Proteomes" id="UP000887159"/>
    </source>
</evidence>
<dbReference type="EMBL" id="BMAU01021137">
    <property type="protein sequence ID" value="GFX91944.1"/>
    <property type="molecule type" value="Genomic_DNA"/>
</dbReference>
<accession>A0A8X6RGR2</accession>
<dbReference type="InterPro" id="IPR008042">
    <property type="entry name" value="Retrotrans_Pao"/>
</dbReference>